<dbReference type="InterPro" id="IPR003723">
    <property type="entry name" value="Precorrin-6x_reduct"/>
</dbReference>
<dbReference type="Proteomes" id="UP000824165">
    <property type="component" value="Unassembled WGS sequence"/>
</dbReference>
<reference evidence="4" key="1">
    <citation type="submission" date="2020-10" db="EMBL/GenBank/DDBJ databases">
        <authorList>
            <person name="Gilroy R."/>
        </authorList>
    </citation>
    <scope>NUCLEOTIDE SEQUENCE</scope>
    <source>
        <strain evidence="4">CHK181-108</strain>
    </source>
</reference>
<proteinExistence type="predicted"/>
<comment type="caution">
    <text evidence="4">The sequence shown here is derived from an EMBL/GenBank/DDBJ whole genome shotgun (WGS) entry which is preliminary data.</text>
</comment>
<evidence type="ECO:0000256" key="1">
    <source>
        <dbReference type="ARBA" id="ARBA00004953"/>
    </source>
</evidence>
<dbReference type="EC" id="1.3.1.54" evidence="4"/>
<dbReference type="NCBIfam" id="TIGR00715">
    <property type="entry name" value="precor6x_red"/>
    <property type="match status" value="1"/>
</dbReference>
<comment type="pathway">
    <text evidence="1">Cofactor biosynthesis; adenosylcobalamin biosynthesis.</text>
</comment>
<sequence length="248" mass="26505">MRTLLFGGTTEGREAAAILKESGADFILSVATEYGREVMKDSGINILCGRLGADEIASLIKKEGIKLVIDATHPYAEKASENIEAACLETSTEYLAITRESERIDGGLVVESAAEAAAAAAELDGKIFIATGSKEAEAFKILPPERLTVRVLPSEENIKKLESMGAVNIIAAKGPFSEAENIKMMSGCGILITKESGKNGGFGEKLSAAKKLGMKVIIIKRPRGKRGISIEEFEKNYDLHIGSRSGER</sequence>
<protein>
    <submittedName>
        <fullName evidence="4">Precorrin-6A reductase</fullName>
        <ecNumber evidence="4">1.3.1.54</ecNumber>
    </submittedName>
</protein>
<dbReference type="Pfam" id="PF02571">
    <property type="entry name" value="CbiJ"/>
    <property type="match status" value="1"/>
</dbReference>
<organism evidence="4 5">
    <name type="scientific">Candidatus Ornithomonoglobus intestinigallinarum</name>
    <dbReference type="NCBI Taxonomy" id="2840894"/>
    <lineage>
        <taxon>Bacteria</taxon>
        <taxon>Bacillati</taxon>
        <taxon>Bacillota</taxon>
        <taxon>Clostridia</taxon>
        <taxon>Candidatus Ornithomonoglobus</taxon>
    </lineage>
</organism>
<dbReference type="GO" id="GO:0016994">
    <property type="term" value="F:precorrin-6A reductase activity"/>
    <property type="evidence" value="ECO:0007669"/>
    <property type="project" value="UniProtKB-EC"/>
</dbReference>
<evidence type="ECO:0000313" key="4">
    <source>
        <dbReference type="EMBL" id="HIT85702.1"/>
    </source>
</evidence>
<evidence type="ECO:0000256" key="2">
    <source>
        <dbReference type="ARBA" id="ARBA00022573"/>
    </source>
</evidence>
<dbReference type="AlphaFoldDB" id="A0A9D1H324"/>
<reference evidence="4" key="2">
    <citation type="journal article" date="2021" name="PeerJ">
        <title>Extensive microbial diversity within the chicken gut microbiome revealed by metagenomics and culture.</title>
        <authorList>
            <person name="Gilroy R."/>
            <person name="Ravi A."/>
            <person name="Getino M."/>
            <person name="Pursley I."/>
            <person name="Horton D.L."/>
            <person name="Alikhan N.F."/>
            <person name="Baker D."/>
            <person name="Gharbi K."/>
            <person name="Hall N."/>
            <person name="Watson M."/>
            <person name="Adriaenssens E.M."/>
            <person name="Foster-Nyarko E."/>
            <person name="Jarju S."/>
            <person name="Secka A."/>
            <person name="Antonio M."/>
            <person name="Oren A."/>
            <person name="Chaudhuri R.R."/>
            <person name="La Ragione R."/>
            <person name="Hildebrand F."/>
            <person name="Pallen M.J."/>
        </authorList>
    </citation>
    <scope>NUCLEOTIDE SEQUENCE</scope>
    <source>
        <strain evidence="4">CHK181-108</strain>
    </source>
</reference>
<dbReference type="PROSITE" id="PS51014">
    <property type="entry name" value="COBK_CBIJ"/>
    <property type="match status" value="1"/>
</dbReference>
<dbReference type="PANTHER" id="PTHR36925">
    <property type="entry name" value="COBALT-PRECORRIN-6A REDUCTASE"/>
    <property type="match status" value="1"/>
</dbReference>
<dbReference type="EMBL" id="DVLU01000073">
    <property type="protein sequence ID" value="HIT85702.1"/>
    <property type="molecule type" value="Genomic_DNA"/>
</dbReference>
<name>A0A9D1H324_9FIRM</name>
<evidence type="ECO:0000256" key="3">
    <source>
        <dbReference type="ARBA" id="ARBA00023002"/>
    </source>
</evidence>
<keyword evidence="2" id="KW-0169">Cobalamin biosynthesis</keyword>
<evidence type="ECO:0000313" key="5">
    <source>
        <dbReference type="Proteomes" id="UP000824165"/>
    </source>
</evidence>
<dbReference type="PANTHER" id="PTHR36925:SF1">
    <property type="entry name" value="COBALT-PRECORRIN-6A REDUCTASE"/>
    <property type="match status" value="1"/>
</dbReference>
<gene>
    <name evidence="4" type="primary">cobK</name>
    <name evidence="4" type="ORF">IAA60_07350</name>
</gene>
<keyword evidence="3 4" id="KW-0560">Oxidoreductase</keyword>
<dbReference type="GO" id="GO:0009236">
    <property type="term" value="P:cobalamin biosynthetic process"/>
    <property type="evidence" value="ECO:0007669"/>
    <property type="project" value="UniProtKB-KW"/>
</dbReference>
<accession>A0A9D1H324</accession>